<dbReference type="SUPFAM" id="SSF46785">
    <property type="entry name" value="Winged helix' DNA-binding domain"/>
    <property type="match status" value="1"/>
</dbReference>
<reference evidence="5 6" key="1">
    <citation type="submission" date="2019-02" db="EMBL/GenBank/DDBJ databases">
        <title>Investigation of anaerobic lignin degradation for improved lignocellulosic biofuels.</title>
        <authorList>
            <person name="Deangelis K."/>
        </authorList>
    </citation>
    <scope>NUCLEOTIDE SEQUENCE [LARGE SCALE GENOMIC DNA]</scope>
    <source>
        <strain evidence="5 6">159R</strain>
    </source>
</reference>
<dbReference type="EMBL" id="SJOI01000001">
    <property type="protein sequence ID" value="TCL05500.1"/>
    <property type="molecule type" value="Genomic_DNA"/>
</dbReference>
<dbReference type="Gene3D" id="1.20.120.530">
    <property type="entry name" value="GntR ligand-binding domain-like"/>
    <property type="match status" value="1"/>
</dbReference>
<evidence type="ECO:0000259" key="4">
    <source>
        <dbReference type="PROSITE" id="PS50949"/>
    </source>
</evidence>
<dbReference type="PROSITE" id="PS50949">
    <property type="entry name" value="HTH_GNTR"/>
    <property type="match status" value="1"/>
</dbReference>
<dbReference type="AlphaFoldDB" id="A0A4R1NML2"/>
<keyword evidence="6" id="KW-1185">Reference proteome</keyword>
<dbReference type="Pfam" id="PF00392">
    <property type="entry name" value="GntR"/>
    <property type="match status" value="1"/>
</dbReference>
<dbReference type="CDD" id="cd07377">
    <property type="entry name" value="WHTH_GntR"/>
    <property type="match status" value="1"/>
</dbReference>
<dbReference type="Proteomes" id="UP000294555">
    <property type="component" value="Unassembled WGS sequence"/>
</dbReference>
<evidence type="ECO:0000313" key="6">
    <source>
        <dbReference type="Proteomes" id="UP000294555"/>
    </source>
</evidence>
<dbReference type="InterPro" id="IPR036388">
    <property type="entry name" value="WH-like_DNA-bd_sf"/>
</dbReference>
<sequence>MLKNKSVSDEVYDILKKEIIYNQLQPGEHLIVSALSVKFGISGIPIREALVRLTAEKLLILEHNKGFRVAAKPCNNDIYQWHEARVLIESSIADAVIEKITRDELGELKRLNHDIRTHGHDAVYDNYSDLISMNAEFHKVIVNAAGNSLINDMYTVLDFGPQLFLFHEGQGVPDLDILCDEHDEIISAIEEKNPVLYSEKTRLHIIRGFKRQIASRKDE</sequence>
<dbReference type="InterPro" id="IPR008920">
    <property type="entry name" value="TF_FadR/GntR_C"/>
</dbReference>
<accession>A0A4R1NML2</accession>
<evidence type="ECO:0000313" key="5">
    <source>
        <dbReference type="EMBL" id="TCL05500.1"/>
    </source>
</evidence>
<feature type="domain" description="HTH gntR-type" evidence="4">
    <location>
        <begin position="5"/>
        <end position="72"/>
    </location>
</feature>
<comment type="caution">
    <text evidence="5">The sequence shown here is derived from an EMBL/GenBank/DDBJ whole genome shotgun (WGS) entry which is preliminary data.</text>
</comment>
<dbReference type="Gene3D" id="1.10.10.10">
    <property type="entry name" value="Winged helix-like DNA-binding domain superfamily/Winged helix DNA-binding domain"/>
    <property type="match status" value="1"/>
</dbReference>
<proteinExistence type="predicted"/>
<dbReference type="GO" id="GO:0003700">
    <property type="term" value="F:DNA-binding transcription factor activity"/>
    <property type="evidence" value="ECO:0007669"/>
    <property type="project" value="InterPro"/>
</dbReference>
<organism evidence="5 6">
    <name type="scientific">Sodalis ligni</name>
    <dbReference type="NCBI Taxonomy" id="2697027"/>
    <lineage>
        <taxon>Bacteria</taxon>
        <taxon>Pseudomonadati</taxon>
        <taxon>Pseudomonadota</taxon>
        <taxon>Gammaproteobacteria</taxon>
        <taxon>Enterobacterales</taxon>
        <taxon>Bruguierivoracaceae</taxon>
        <taxon>Sodalis</taxon>
    </lineage>
</organism>
<dbReference type="InterPro" id="IPR000524">
    <property type="entry name" value="Tscrpt_reg_HTH_GntR"/>
</dbReference>
<dbReference type="PANTHER" id="PTHR43537:SF24">
    <property type="entry name" value="GLUCONATE OPERON TRANSCRIPTIONAL REPRESSOR"/>
    <property type="match status" value="1"/>
</dbReference>
<evidence type="ECO:0000256" key="2">
    <source>
        <dbReference type="ARBA" id="ARBA00023125"/>
    </source>
</evidence>
<dbReference type="SMART" id="SM00895">
    <property type="entry name" value="FCD"/>
    <property type="match status" value="1"/>
</dbReference>
<dbReference type="RefSeq" id="WP_132924200.1">
    <property type="nucleotide sequence ID" value="NZ_SJOI01000001.1"/>
</dbReference>
<dbReference type="PANTHER" id="PTHR43537">
    <property type="entry name" value="TRANSCRIPTIONAL REGULATOR, GNTR FAMILY"/>
    <property type="match status" value="1"/>
</dbReference>
<protein>
    <submittedName>
        <fullName evidence="5">GntR family transcriptional regulator</fullName>
    </submittedName>
</protein>
<evidence type="ECO:0000256" key="1">
    <source>
        <dbReference type="ARBA" id="ARBA00023015"/>
    </source>
</evidence>
<dbReference type="Pfam" id="PF07729">
    <property type="entry name" value="FCD"/>
    <property type="match status" value="1"/>
</dbReference>
<evidence type="ECO:0000256" key="3">
    <source>
        <dbReference type="ARBA" id="ARBA00023163"/>
    </source>
</evidence>
<dbReference type="GO" id="GO:0003677">
    <property type="term" value="F:DNA binding"/>
    <property type="evidence" value="ECO:0007669"/>
    <property type="project" value="UniProtKB-KW"/>
</dbReference>
<keyword evidence="2" id="KW-0238">DNA-binding</keyword>
<keyword evidence="3" id="KW-0804">Transcription</keyword>
<name>A0A4R1NML2_9GAMM</name>
<dbReference type="InterPro" id="IPR011711">
    <property type="entry name" value="GntR_C"/>
</dbReference>
<dbReference type="SMART" id="SM00345">
    <property type="entry name" value="HTH_GNTR"/>
    <property type="match status" value="1"/>
</dbReference>
<dbReference type="InterPro" id="IPR036390">
    <property type="entry name" value="WH_DNA-bd_sf"/>
</dbReference>
<keyword evidence="1" id="KW-0805">Transcription regulation</keyword>
<dbReference type="OrthoDB" id="8066003at2"/>
<dbReference type="SUPFAM" id="SSF48008">
    <property type="entry name" value="GntR ligand-binding domain-like"/>
    <property type="match status" value="1"/>
</dbReference>
<gene>
    <name evidence="5" type="ORF">EZJ58_3689</name>
</gene>